<name>A0A127QMX8_9BURK</name>
<dbReference type="SMART" id="SM00419">
    <property type="entry name" value="HTH_CRP"/>
    <property type="match status" value="1"/>
</dbReference>
<dbReference type="OrthoDB" id="8969464at2"/>
<dbReference type="SUPFAM" id="SSF51206">
    <property type="entry name" value="cAMP-binding domain-like"/>
    <property type="match status" value="1"/>
</dbReference>
<dbReference type="Gene3D" id="2.60.120.10">
    <property type="entry name" value="Jelly Rolls"/>
    <property type="match status" value="1"/>
</dbReference>
<dbReference type="InterPro" id="IPR036390">
    <property type="entry name" value="WH_DNA-bd_sf"/>
</dbReference>
<evidence type="ECO:0000256" key="2">
    <source>
        <dbReference type="ARBA" id="ARBA00023125"/>
    </source>
</evidence>
<keyword evidence="6" id="KW-1185">Reference proteome</keyword>
<dbReference type="PATRIC" id="fig|279058.18.peg.3658"/>
<dbReference type="RefSeq" id="WP_061534398.1">
    <property type="nucleotide sequence ID" value="NZ_CP013233.1"/>
</dbReference>
<evidence type="ECO:0000313" key="5">
    <source>
        <dbReference type="EMBL" id="AMP11399.1"/>
    </source>
</evidence>
<accession>A0A127QMX8</accession>
<dbReference type="InterPro" id="IPR050397">
    <property type="entry name" value="Env_Response_Regulators"/>
</dbReference>
<dbReference type="Proteomes" id="UP000071778">
    <property type="component" value="Chromosome"/>
</dbReference>
<feature type="domain" description="HTH crp-type" evidence="4">
    <location>
        <begin position="146"/>
        <end position="212"/>
    </location>
</feature>
<dbReference type="PROSITE" id="PS51063">
    <property type="entry name" value="HTH_CRP_2"/>
    <property type="match status" value="1"/>
</dbReference>
<dbReference type="SUPFAM" id="SSF46785">
    <property type="entry name" value="Winged helix' DNA-binding domain"/>
    <property type="match status" value="1"/>
</dbReference>
<dbReference type="AlphaFoldDB" id="A0A127QMX8"/>
<dbReference type="InterPro" id="IPR012318">
    <property type="entry name" value="HTH_CRP"/>
</dbReference>
<dbReference type="InterPro" id="IPR018490">
    <property type="entry name" value="cNMP-bd_dom_sf"/>
</dbReference>
<dbReference type="PANTHER" id="PTHR24567:SF74">
    <property type="entry name" value="HTH-TYPE TRANSCRIPTIONAL REGULATOR ARCR"/>
    <property type="match status" value="1"/>
</dbReference>
<protein>
    <submittedName>
        <fullName evidence="5">Crp-like helix-turn-helix domain protein</fullName>
    </submittedName>
</protein>
<dbReference type="GO" id="GO:0003677">
    <property type="term" value="F:DNA binding"/>
    <property type="evidence" value="ECO:0007669"/>
    <property type="project" value="UniProtKB-KW"/>
</dbReference>
<dbReference type="GO" id="GO:0005829">
    <property type="term" value="C:cytosol"/>
    <property type="evidence" value="ECO:0007669"/>
    <property type="project" value="TreeGrafter"/>
</dbReference>
<dbReference type="InterPro" id="IPR014710">
    <property type="entry name" value="RmlC-like_jellyroll"/>
</dbReference>
<keyword evidence="3" id="KW-0804">Transcription</keyword>
<dbReference type="GO" id="GO:0003700">
    <property type="term" value="F:DNA-binding transcription factor activity"/>
    <property type="evidence" value="ECO:0007669"/>
    <property type="project" value="TreeGrafter"/>
</dbReference>
<gene>
    <name evidence="5" type="ORF">CAter282_3718</name>
</gene>
<evidence type="ECO:0000256" key="1">
    <source>
        <dbReference type="ARBA" id="ARBA00023015"/>
    </source>
</evidence>
<organism evidence="5 6">
    <name type="scientific">Collimonas arenae</name>
    <dbReference type="NCBI Taxonomy" id="279058"/>
    <lineage>
        <taxon>Bacteria</taxon>
        <taxon>Pseudomonadati</taxon>
        <taxon>Pseudomonadota</taxon>
        <taxon>Betaproteobacteria</taxon>
        <taxon>Burkholderiales</taxon>
        <taxon>Oxalobacteraceae</taxon>
        <taxon>Collimonas</taxon>
    </lineage>
</organism>
<reference evidence="5 6" key="1">
    <citation type="submission" date="2015-11" db="EMBL/GenBank/DDBJ databases">
        <title>Exploring the genomic traits of fungus-feeding bacterial genus Collimonas.</title>
        <authorList>
            <person name="Song C."/>
            <person name="Schmidt R."/>
            <person name="de Jager V."/>
            <person name="Krzyzanowska D."/>
            <person name="Jongedijk E."/>
            <person name="Cankar K."/>
            <person name="Beekwilder J."/>
            <person name="van Veen A."/>
            <person name="de Boer W."/>
            <person name="van Veen J.A."/>
            <person name="Garbeva P."/>
        </authorList>
    </citation>
    <scope>NUCLEOTIDE SEQUENCE [LARGE SCALE GENOMIC DNA]</scope>
    <source>
        <strain evidence="5 6">Ter282</strain>
    </source>
</reference>
<proteinExistence type="predicted"/>
<sequence>MFSTPDPNQNHLLAALLDTEFDRLAPHLELIPMQLGDLLYDSGGKLQHVYFPTTSIVSLQYLLENGGSSEIAGVGNEGILGISLFMGGDTTPSRAVVQTGGHGYRLKSHILIEEFNRAGPVMRLLLRYTQALLTQMSQTAVCNRHHSLDQQLCRWLLLTLDRLPSNELTMTQELIANMLGVRREGVTEAAGKLQSLGFIRYRRGHITVLNRAGLNSSVCECYDVVKKEFARLLSDVHQRQSKPAAIRSD</sequence>
<dbReference type="EMBL" id="CP013235">
    <property type="protein sequence ID" value="AMP11399.1"/>
    <property type="molecule type" value="Genomic_DNA"/>
</dbReference>
<evidence type="ECO:0000259" key="4">
    <source>
        <dbReference type="PROSITE" id="PS51063"/>
    </source>
</evidence>
<dbReference type="Pfam" id="PF13545">
    <property type="entry name" value="HTH_Crp_2"/>
    <property type="match status" value="1"/>
</dbReference>
<evidence type="ECO:0000256" key="3">
    <source>
        <dbReference type="ARBA" id="ARBA00023163"/>
    </source>
</evidence>
<evidence type="ECO:0000313" key="6">
    <source>
        <dbReference type="Proteomes" id="UP000071778"/>
    </source>
</evidence>
<keyword evidence="2" id="KW-0238">DNA-binding</keyword>
<dbReference type="PANTHER" id="PTHR24567">
    <property type="entry name" value="CRP FAMILY TRANSCRIPTIONAL REGULATORY PROTEIN"/>
    <property type="match status" value="1"/>
</dbReference>
<keyword evidence="1" id="KW-0805">Transcription regulation</keyword>